<gene>
    <name evidence="6" type="ORF">HUJ06_024185</name>
</gene>
<dbReference type="InterPro" id="IPR052035">
    <property type="entry name" value="ZnF_BED_domain_contain"/>
</dbReference>
<dbReference type="EMBL" id="DUZY01000001">
    <property type="protein sequence ID" value="DAD22722.1"/>
    <property type="molecule type" value="Genomic_DNA"/>
</dbReference>
<organism evidence="6 7">
    <name type="scientific">Nelumbo nucifera</name>
    <name type="common">Sacred lotus</name>
    <dbReference type="NCBI Taxonomy" id="4432"/>
    <lineage>
        <taxon>Eukaryota</taxon>
        <taxon>Viridiplantae</taxon>
        <taxon>Streptophyta</taxon>
        <taxon>Embryophyta</taxon>
        <taxon>Tracheophyta</taxon>
        <taxon>Spermatophyta</taxon>
        <taxon>Magnoliopsida</taxon>
        <taxon>Proteales</taxon>
        <taxon>Nelumbonaceae</taxon>
        <taxon>Nelumbo</taxon>
    </lineage>
</organism>
<comment type="caution">
    <text evidence="6">The sequence shown here is derived from an EMBL/GenBank/DDBJ whole genome shotgun (WGS) entry which is preliminary data.</text>
</comment>
<dbReference type="AlphaFoldDB" id="A0A822XRS3"/>
<evidence type="ECO:0000256" key="2">
    <source>
        <dbReference type="ARBA" id="ARBA00022723"/>
    </source>
</evidence>
<protein>
    <recommendedName>
        <fullName evidence="8">Zinc finger BED domain-containing protein DAYSLEEPER-like</fullName>
    </recommendedName>
</protein>
<dbReference type="PANTHER" id="PTHR46481:SF10">
    <property type="entry name" value="ZINC FINGER BED DOMAIN-CONTAINING PROTEIN 39"/>
    <property type="match status" value="1"/>
</dbReference>
<keyword evidence="7" id="KW-1185">Reference proteome</keyword>
<evidence type="ECO:0000256" key="4">
    <source>
        <dbReference type="ARBA" id="ARBA00022833"/>
    </source>
</evidence>
<sequence>MLIKHGHPFSIVEEEFFQIFFNNLQPSFRLVSRNTIKNYVMKIYLDEKELYKYFDGLDCRISLTTDMWTSEQNLGCELRKAHGQLKEMESPLIFLKEMGPHFQI</sequence>
<keyword evidence="5" id="KW-0539">Nucleus</keyword>
<accession>A0A822XRS3</accession>
<dbReference type="Proteomes" id="UP000607653">
    <property type="component" value="Unassembled WGS sequence"/>
</dbReference>
<keyword evidence="2" id="KW-0479">Metal-binding</keyword>
<dbReference type="SUPFAM" id="SSF140996">
    <property type="entry name" value="Hermes dimerisation domain"/>
    <property type="match status" value="1"/>
</dbReference>
<dbReference type="GO" id="GO:0008270">
    <property type="term" value="F:zinc ion binding"/>
    <property type="evidence" value="ECO:0007669"/>
    <property type="project" value="UniProtKB-KW"/>
</dbReference>
<name>A0A822XRS3_NELNU</name>
<evidence type="ECO:0000313" key="7">
    <source>
        <dbReference type="Proteomes" id="UP000607653"/>
    </source>
</evidence>
<evidence type="ECO:0000313" key="6">
    <source>
        <dbReference type="EMBL" id="DAD22722.1"/>
    </source>
</evidence>
<proteinExistence type="predicted"/>
<evidence type="ECO:0000256" key="1">
    <source>
        <dbReference type="ARBA" id="ARBA00004123"/>
    </source>
</evidence>
<comment type="subcellular location">
    <subcellularLocation>
        <location evidence="1">Nucleus</location>
    </subcellularLocation>
</comment>
<dbReference type="GO" id="GO:0005634">
    <property type="term" value="C:nucleus"/>
    <property type="evidence" value="ECO:0007669"/>
    <property type="project" value="UniProtKB-SubCell"/>
</dbReference>
<keyword evidence="3" id="KW-0863">Zinc-finger</keyword>
<reference evidence="6 7" key="1">
    <citation type="journal article" date="2020" name="Mol. Biol. Evol.">
        <title>Distinct Expression and Methylation Patterns for Genes with Different Fates following a Single Whole-Genome Duplication in Flowering Plants.</title>
        <authorList>
            <person name="Shi T."/>
            <person name="Rahmani R.S."/>
            <person name="Gugger P.F."/>
            <person name="Wang M."/>
            <person name="Li H."/>
            <person name="Zhang Y."/>
            <person name="Li Z."/>
            <person name="Wang Q."/>
            <person name="Van de Peer Y."/>
            <person name="Marchal K."/>
            <person name="Chen J."/>
        </authorList>
    </citation>
    <scope>NUCLEOTIDE SEQUENCE [LARGE SCALE GENOMIC DNA]</scope>
    <source>
        <tissue evidence="6">Leaf</tissue>
    </source>
</reference>
<evidence type="ECO:0000256" key="3">
    <source>
        <dbReference type="ARBA" id="ARBA00022771"/>
    </source>
</evidence>
<keyword evidence="4" id="KW-0862">Zinc</keyword>
<evidence type="ECO:0000256" key="5">
    <source>
        <dbReference type="ARBA" id="ARBA00023242"/>
    </source>
</evidence>
<evidence type="ECO:0008006" key="8">
    <source>
        <dbReference type="Google" id="ProtNLM"/>
    </source>
</evidence>
<dbReference type="PANTHER" id="PTHR46481">
    <property type="entry name" value="ZINC FINGER BED DOMAIN-CONTAINING PROTEIN 4"/>
    <property type="match status" value="1"/>
</dbReference>